<sequence>MQMRAGRRVFTAFFRREKWNGCRTRPAARSAPTQDVWSNDAAKLRDRMLIWWRA</sequence>
<accession>A0A6A6NW55</accession>
<dbReference type="Proteomes" id="UP000799766">
    <property type="component" value="Unassembled WGS sequence"/>
</dbReference>
<evidence type="ECO:0000313" key="2">
    <source>
        <dbReference type="Proteomes" id="UP000799766"/>
    </source>
</evidence>
<protein>
    <submittedName>
        <fullName evidence="1">Uncharacterized protein</fullName>
    </submittedName>
</protein>
<organism evidence="1 2">
    <name type="scientific">Lineolata rhizophorae</name>
    <dbReference type="NCBI Taxonomy" id="578093"/>
    <lineage>
        <taxon>Eukaryota</taxon>
        <taxon>Fungi</taxon>
        <taxon>Dikarya</taxon>
        <taxon>Ascomycota</taxon>
        <taxon>Pezizomycotina</taxon>
        <taxon>Dothideomycetes</taxon>
        <taxon>Dothideomycetes incertae sedis</taxon>
        <taxon>Lineolatales</taxon>
        <taxon>Lineolataceae</taxon>
        <taxon>Lineolata</taxon>
    </lineage>
</organism>
<name>A0A6A6NW55_9PEZI</name>
<dbReference type="AlphaFoldDB" id="A0A6A6NW55"/>
<proteinExistence type="predicted"/>
<gene>
    <name evidence="1" type="ORF">BDY21DRAFT_348734</name>
</gene>
<reference evidence="1" key="1">
    <citation type="journal article" date="2020" name="Stud. Mycol.">
        <title>101 Dothideomycetes genomes: a test case for predicting lifestyles and emergence of pathogens.</title>
        <authorList>
            <person name="Haridas S."/>
            <person name="Albert R."/>
            <person name="Binder M."/>
            <person name="Bloem J."/>
            <person name="Labutti K."/>
            <person name="Salamov A."/>
            <person name="Andreopoulos B."/>
            <person name="Baker S."/>
            <person name="Barry K."/>
            <person name="Bills G."/>
            <person name="Bluhm B."/>
            <person name="Cannon C."/>
            <person name="Castanera R."/>
            <person name="Culley D."/>
            <person name="Daum C."/>
            <person name="Ezra D."/>
            <person name="Gonzalez J."/>
            <person name="Henrissat B."/>
            <person name="Kuo A."/>
            <person name="Liang C."/>
            <person name="Lipzen A."/>
            <person name="Lutzoni F."/>
            <person name="Magnuson J."/>
            <person name="Mondo S."/>
            <person name="Nolan M."/>
            <person name="Ohm R."/>
            <person name="Pangilinan J."/>
            <person name="Park H.-J."/>
            <person name="Ramirez L."/>
            <person name="Alfaro M."/>
            <person name="Sun H."/>
            <person name="Tritt A."/>
            <person name="Yoshinaga Y."/>
            <person name="Zwiers L.-H."/>
            <person name="Turgeon B."/>
            <person name="Goodwin S."/>
            <person name="Spatafora J."/>
            <person name="Crous P."/>
            <person name="Grigoriev I."/>
        </authorList>
    </citation>
    <scope>NUCLEOTIDE SEQUENCE</scope>
    <source>
        <strain evidence="1">ATCC 16933</strain>
    </source>
</reference>
<evidence type="ECO:0000313" key="1">
    <source>
        <dbReference type="EMBL" id="KAF2455798.1"/>
    </source>
</evidence>
<keyword evidence="2" id="KW-1185">Reference proteome</keyword>
<dbReference type="EMBL" id="MU001685">
    <property type="protein sequence ID" value="KAF2455798.1"/>
    <property type="molecule type" value="Genomic_DNA"/>
</dbReference>